<sequence>MVWKLLGTGSAIIAGIVAKKAITLIWEKSGHDTSIDPTNPDVPVGEAIAYAALAGVAMGLARTFTTRQAAAIYQRSAGHLPKPMREEIEQELASGGRNAEDISKHNRATS</sequence>
<name>A0ABZ2MLV5_9MICO</name>
<feature type="region of interest" description="Disordered" evidence="1">
    <location>
        <begin position="89"/>
        <end position="110"/>
    </location>
</feature>
<feature type="transmembrane region" description="Helical" evidence="2">
    <location>
        <begin position="47"/>
        <end position="65"/>
    </location>
</feature>
<keyword evidence="2" id="KW-0472">Membrane</keyword>
<dbReference type="InterPro" id="IPR025329">
    <property type="entry name" value="DUF4235"/>
</dbReference>
<organism evidence="3 4">
    <name type="scientific">Janibacter alittae</name>
    <dbReference type="NCBI Taxonomy" id="3115209"/>
    <lineage>
        <taxon>Bacteria</taxon>
        <taxon>Bacillati</taxon>
        <taxon>Actinomycetota</taxon>
        <taxon>Actinomycetes</taxon>
        <taxon>Micrococcales</taxon>
        <taxon>Intrasporangiaceae</taxon>
        <taxon>Janibacter</taxon>
    </lineage>
</organism>
<reference evidence="3 4" key="1">
    <citation type="submission" date="2024-02" db="EMBL/GenBank/DDBJ databases">
        <title>Janibacter sp. nov., isolated from gut of marine sandworm.</title>
        <authorList>
            <person name="Kim B."/>
            <person name="Jun M.O."/>
            <person name="Shin N.-R."/>
        </authorList>
    </citation>
    <scope>NUCLEOTIDE SEQUENCE [LARGE SCALE GENOMIC DNA]</scope>
    <source>
        <strain evidence="3 4">A1S7</strain>
    </source>
</reference>
<evidence type="ECO:0000256" key="1">
    <source>
        <dbReference type="SAM" id="MobiDB-lite"/>
    </source>
</evidence>
<keyword evidence="4" id="KW-1185">Reference proteome</keyword>
<evidence type="ECO:0000313" key="3">
    <source>
        <dbReference type="EMBL" id="WXB78092.1"/>
    </source>
</evidence>
<keyword evidence="2" id="KW-1133">Transmembrane helix</keyword>
<evidence type="ECO:0000256" key="2">
    <source>
        <dbReference type="SAM" id="Phobius"/>
    </source>
</evidence>
<dbReference type="Pfam" id="PF14019">
    <property type="entry name" value="DUF4235"/>
    <property type="match status" value="1"/>
</dbReference>
<proteinExistence type="predicted"/>
<dbReference type="RefSeq" id="WP_338752563.1">
    <property type="nucleotide sequence ID" value="NZ_CP144913.1"/>
</dbReference>
<keyword evidence="2" id="KW-0812">Transmembrane</keyword>
<gene>
    <name evidence="3" type="ORF">V1351_14670</name>
</gene>
<accession>A0ABZ2MLV5</accession>
<protein>
    <submittedName>
        <fullName evidence="3">DUF4235 domain-containing protein</fullName>
    </submittedName>
</protein>
<dbReference type="Proteomes" id="UP001382727">
    <property type="component" value="Chromosome"/>
</dbReference>
<evidence type="ECO:0000313" key="4">
    <source>
        <dbReference type="Proteomes" id="UP001382727"/>
    </source>
</evidence>
<dbReference type="EMBL" id="CP144913">
    <property type="protein sequence ID" value="WXB78092.1"/>
    <property type="molecule type" value="Genomic_DNA"/>
</dbReference>